<dbReference type="Pfam" id="PF13435">
    <property type="entry name" value="Cytochrome_C554"/>
    <property type="match status" value="1"/>
</dbReference>
<evidence type="ECO:0000256" key="2">
    <source>
        <dbReference type="ARBA" id="ARBA00022729"/>
    </source>
</evidence>
<dbReference type="SUPFAM" id="SSF48695">
    <property type="entry name" value="Multiheme cytochromes"/>
    <property type="match status" value="1"/>
</dbReference>
<dbReference type="InterPro" id="IPR019734">
    <property type="entry name" value="TPR_rpt"/>
</dbReference>
<sequence>MRPARPVLLVLVFLALLGTAAGITLALRAPGSSPPAPAPLAATPTATPTPPVQASATPAAVKDAHPARGVYAGSESCGECHEDEHAAWGKDWHSRALSPGTRKFVVGDYAKRTHFKGDSSEAWMRRDGERHFMRTKGSDGQLAEFPVEWVIGGKRMQDPVAVMTDGRWQVLPVYYHVTGKGEWVDYSETKQGALTPEHPFFWTNFRRSAQHACLDCHVTGLDARYDREQHTWTTAFTDAGVACESCHGPGARHADTQEPKDIVQPSKLSNDLGFAVCAQCHGPRRPLFPILDTTHRYQPGQRYEDFYQPIVLFLGGERSGDYFTDGRPSTSSFEYQALIQSACHLKGGATCLTCHTAPHEPNAPNELNLPDKSQTKVSVGSATCQQCHADLFAQAAQHARHTSREAQDCLACHMPPVVSGVLDKFADHALDVPAPQNTTRHAIPNACNTCHTKQTPEAMAQAMTKLWPASAKRQERRIRLADAFDDKTAQTGRPALEATLADANEAPSLRGAAAKVLVRRYKREAIPALRAALKSTQDSQMRTDVIEALSIANAREASEDLAALLQTESLWVRQAAAVTLASFGDARGLSAVEALASKPETSGLVQPHLLLAQLAVRRKDLTTAVREFEKALDLQPYNPDALIRLADVYVVQGQVERGRERLEEALRFDPQSRAAKQRLSMLQQGR</sequence>
<dbReference type="InterPro" id="IPR011990">
    <property type="entry name" value="TPR-like_helical_dom_sf"/>
</dbReference>
<keyword evidence="10" id="KW-1185">Reference proteome</keyword>
<dbReference type="PANTHER" id="PTHR35038">
    <property type="entry name" value="DISSIMILATORY SULFITE REDUCTASE SIRA"/>
    <property type="match status" value="1"/>
</dbReference>
<organism evidence="8 11">
    <name type="scientific">Myxococcus fulvus</name>
    <dbReference type="NCBI Taxonomy" id="33"/>
    <lineage>
        <taxon>Bacteria</taxon>
        <taxon>Pseudomonadati</taxon>
        <taxon>Myxococcota</taxon>
        <taxon>Myxococcia</taxon>
        <taxon>Myxococcales</taxon>
        <taxon>Cystobacterineae</taxon>
        <taxon>Myxococcaceae</taxon>
        <taxon>Myxococcus</taxon>
    </lineage>
</organism>
<keyword evidence="1 5" id="KW-0479">Metal-binding</keyword>
<dbReference type="InterPro" id="IPR009056">
    <property type="entry name" value="Cyt_c-like_dom"/>
</dbReference>
<dbReference type="InterPro" id="IPR051829">
    <property type="entry name" value="Multiheme_Cytochr_ET"/>
</dbReference>
<feature type="compositionally biased region" description="Low complexity" evidence="6">
    <location>
        <begin position="39"/>
        <end position="56"/>
    </location>
</feature>
<name>A0A511TFU7_MYXFU</name>
<dbReference type="RefSeq" id="WP_074959158.1">
    <property type="nucleotide sequence ID" value="NZ_BJXR01000073.1"/>
</dbReference>
<dbReference type="EMBL" id="BJXR01000073">
    <property type="protein sequence ID" value="GEN13049.1"/>
    <property type="molecule type" value="Genomic_DNA"/>
</dbReference>
<dbReference type="GO" id="GO:0009055">
    <property type="term" value="F:electron transfer activity"/>
    <property type="evidence" value="ECO:0007669"/>
    <property type="project" value="InterPro"/>
</dbReference>
<evidence type="ECO:0000256" key="5">
    <source>
        <dbReference type="PROSITE-ProRule" id="PRU00433"/>
    </source>
</evidence>
<keyword evidence="3 5" id="KW-0408">Iron</keyword>
<keyword evidence="2" id="KW-0732">Signal</keyword>
<dbReference type="GO" id="GO:0020037">
    <property type="term" value="F:heme binding"/>
    <property type="evidence" value="ECO:0007669"/>
    <property type="project" value="InterPro"/>
</dbReference>
<evidence type="ECO:0000256" key="1">
    <source>
        <dbReference type="ARBA" id="ARBA00022723"/>
    </source>
</evidence>
<keyword evidence="5" id="KW-0349">Heme</keyword>
<evidence type="ECO:0000313" key="9">
    <source>
        <dbReference type="EMBL" id="SEU41075.1"/>
    </source>
</evidence>
<evidence type="ECO:0000313" key="11">
    <source>
        <dbReference type="Proteomes" id="UP000321514"/>
    </source>
</evidence>
<reference evidence="8 11" key="2">
    <citation type="submission" date="2019-07" db="EMBL/GenBank/DDBJ databases">
        <title>Whole genome shotgun sequence of Myxococcus fulvus NBRC 100333.</title>
        <authorList>
            <person name="Hosoyama A."/>
            <person name="Uohara A."/>
            <person name="Ohji S."/>
            <person name="Ichikawa N."/>
        </authorList>
    </citation>
    <scope>NUCLEOTIDE SEQUENCE [LARGE SCALE GENOMIC DNA]</scope>
    <source>
        <strain evidence="8 11">NBRC 100333</strain>
    </source>
</reference>
<evidence type="ECO:0000313" key="10">
    <source>
        <dbReference type="Proteomes" id="UP000183760"/>
    </source>
</evidence>
<dbReference type="Gene3D" id="1.10.1130.10">
    <property type="entry name" value="Flavocytochrome C3, Chain A"/>
    <property type="match status" value="2"/>
</dbReference>
<dbReference type="Gene3D" id="1.25.40.10">
    <property type="entry name" value="Tetratricopeptide repeat domain"/>
    <property type="match status" value="1"/>
</dbReference>
<dbReference type="InterPro" id="IPR036280">
    <property type="entry name" value="Multihaem_cyt_sf"/>
</dbReference>
<dbReference type="PANTHER" id="PTHR35038:SF8">
    <property type="entry name" value="C-TYPE POLYHEME CYTOCHROME OMCC"/>
    <property type="match status" value="1"/>
</dbReference>
<evidence type="ECO:0000256" key="4">
    <source>
        <dbReference type="PROSITE-ProRule" id="PRU00339"/>
    </source>
</evidence>
<reference evidence="9 10" key="1">
    <citation type="submission" date="2016-10" db="EMBL/GenBank/DDBJ databases">
        <authorList>
            <person name="Varghese N."/>
            <person name="Submissions S."/>
        </authorList>
    </citation>
    <scope>NUCLEOTIDE SEQUENCE [LARGE SCALE GENOMIC DNA]</scope>
    <source>
        <strain evidence="9 10">DSM 16525</strain>
    </source>
</reference>
<evidence type="ECO:0000313" key="8">
    <source>
        <dbReference type="EMBL" id="GEN13049.1"/>
    </source>
</evidence>
<dbReference type="Pfam" id="PF14559">
    <property type="entry name" value="TPR_19"/>
    <property type="match status" value="1"/>
</dbReference>
<feature type="region of interest" description="Disordered" evidence="6">
    <location>
        <begin position="31"/>
        <end position="56"/>
    </location>
</feature>
<dbReference type="GO" id="GO:0046872">
    <property type="term" value="F:metal ion binding"/>
    <property type="evidence" value="ECO:0007669"/>
    <property type="project" value="UniProtKB-KW"/>
</dbReference>
<protein>
    <submittedName>
        <fullName evidence="9">Doubled CXXCH motif (Paired_CXXCH_1)</fullName>
    </submittedName>
</protein>
<dbReference type="InterPro" id="IPR004155">
    <property type="entry name" value="PBS_lyase_HEAT"/>
</dbReference>
<dbReference type="AlphaFoldDB" id="A0A511TFU7"/>
<dbReference type="InterPro" id="IPR011989">
    <property type="entry name" value="ARM-like"/>
</dbReference>
<dbReference type="SUPFAM" id="SSF48371">
    <property type="entry name" value="ARM repeat"/>
    <property type="match status" value="1"/>
</dbReference>
<dbReference type="SMART" id="SM00567">
    <property type="entry name" value="EZ_HEAT"/>
    <property type="match status" value="3"/>
</dbReference>
<dbReference type="PROSITE" id="PS51007">
    <property type="entry name" value="CYTC"/>
    <property type="match status" value="1"/>
</dbReference>
<proteinExistence type="predicted"/>
<dbReference type="InterPro" id="IPR023155">
    <property type="entry name" value="Cyt_c-552/4"/>
</dbReference>
<comment type="caution">
    <text evidence="8">The sequence shown here is derived from an EMBL/GenBank/DDBJ whole genome shotgun (WGS) entry which is preliminary data.</text>
</comment>
<dbReference type="OrthoDB" id="9814800at2"/>
<accession>A0A511TFU7</accession>
<evidence type="ECO:0000259" key="7">
    <source>
        <dbReference type="PROSITE" id="PS51007"/>
    </source>
</evidence>
<feature type="repeat" description="TPR" evidence="4">
    <location>
        <begin position="639"/>
        <end position="672"/>
    </location>
</feature>
<dbReference type="Proteomes" id="UP000321514">
    <property type="component" value="Unassembled WGS sequence"/>
</dbReference>
<feature type="repeat" description="TPR" evidence="4">
    <location>
        <begin position="605"/>
        <end position="638"/>
    </location>
</feature>
<dbReference type="SUPFAM" id="SSF48452">
    <property type="entry name" value="TPR-like"/>
    <property type="match status" value="1"/>
</dbReference>
<dbReference type="EMBL" id="FOIB01000016">
    <property type="protein sequence ID" value="SEU41075.1"/>
    <property type="molecule type" value="Genomic_DNA"/>
</dbReference>
<dbReference type="Proteomes" id="UP000183760">
    <property type="component" value="Unassembled WGS sequence"/>
</dbReference>
<feature type="domain" description="Cytochrome c" evidence="7">
    <location>
        <begin position="430"/>
        <end position="569"/>
    </location>
</feature>
<dbReference type="PROSITE" id="PS50005">
    <property type="entry name" value="TPR"/>
    <property type="match status" value="2"/>
</dbReference>
<gene>
    <name evidence="8" type="ORF">MFU01_80860</name>
    <name evidence="9" type="ORF">SAMN05443572_11674</name>
</gene>
<dbReference type="InterPro" id="IPR016024">
    <property type="entry name" value="ARM-type_fold"/>
</dbReference>
<dbReference type="STRING" id="1334629.MFUL124B02_42005"/>
<keyword evidence="4" id="KW-0802">TPR repeat</keyword>
<dbReference type="SMART" id="SM00028">
    <property type="entry name" value="TPR"/>
    <property type="match status" value="2"/>
</dbReference>
<evidence type="ECO:0000256" key="3">
    <source>
        <dbReference type="ARBA" id="ARBA00023004"/>
    </source>
</evidence>
<evidence type="ECO:0000256" key="6">
    <source>
        <dbReference type="SAM" id="MobiDB-lite"/>
    </source>
</evidence>
<dbReference type="Gene3D" id="1.25.10.10">
    <property type="entry name" value="Leucine-rich Repeat Variant"/>
    <property type="match status" value="1"/>
</dbReference>